<keyword evidence="2 5" id="KW-0812">Transmembrane</keyword>
<feature type="transmembrane region" description="Helical" evidence="5">
    <location>
        <begin position="129"/>
        <end position="154"/>
    </location>
</feature>
<feature type="transmembrane region" description="Helical" evidence="5">
    <location>
        <begin position="40"/>
        <end position="65"/>
    </location>
</feature>
<keyword evidence="4 5" id="KW-0472">Membrane</keyword>
<evidence type="ECO:0000256" key="1">
    <source>
        <dbReference type="ARBA" id="ARBA00004141"/>
    </source>
</evidence>
<proteinExistence type="predicted"/>
<dbReference type="PANTHER" id="PTHR38480">
    <property type="entry name" value="SLR0254 PROTEIN"/>
    <property type="match status" value="1"/>
</dbReference>
<evidence type="ECO:0000313" key="8">
    <source>
        <dbReference type="Proteomes" id="UP000285970"/>
    </source>
</evidence>
<gene>
    <name evidence="7" type="ORF">D8Y23_02650</name>
</gene>
<protein>
    <submittedName>
        <fullName evidence="7">RDD family protein</fullName>
    </submittedName>
</protein>
<evidence type="ECO:0000259" key="6">
    <source>
        <dbReference type="Pfam" id="PF06271"/>
    </source>
</evidence>
<evidence type="ECO:0000256" key="5">
    <source>
        <dbReference type="SAM" id="Phobius"/>
    </source>
</evidence>
<dbReference type="AlphaFoldDB" id="A0A3S3MG12"/>
<evidence type="ECO:0000256" key="2">
    <source>
        <dbReference type="ARBA" id="ARBA00022692"/>
    </source>
</evidence>
<dbReference type="PANTHER" id="PTHR38480:SF1">
    <property type="entry name" value="SLR0254 PROTEIN"/>
    <property type="match status" value="1"/>
</dbReference>
<reference evidence="7 8" key="1">
    <citation type="journal article" date="2018" name="Front. Microbiol.">
        <title>Novel Insights Into Bacterial Dimethylsulfoniopropionate Catabolism in the East China Sea.</title>
        <authorList>
            <person name="Liu J."/>
            <person name="Liu J."/>
            <person name="Zhang S.H."/>
            <person name="Liang J."/>
            <person name="Lin H."/>
            <person name="Song D."/>
            <person name="Yang G.P."/>
            <person name="Todd J.D."/>
            <person name="Zhang X.H."/>
        </authorList>
    </citation>
    <scope>NUCLEOTIDE SEQUENCE [LARGE SCALE GENOMIC DNA]</scope>
    <source>
        <strain evidence="7 8">ZYFD042</strain>
    </source>
</reference>
<dbReference type="Pfam" id="PF06271">
    <property type="entry name" value="RDD"/>
    <property type="match status" value="1"/>
</dbReference>
<dbReference type="EMBL" id="RBZY01000006">
    <property type="protein sequence ID" value="RWR22249.1"/>
    <property type="molecule type" value="Genomic_DNA"/>
</dbReference>
<organism evidence="7 8">
    <name type="scientific">Microbacterium enclense</name>
    <dbReference type="NCBI Taxonomy" id="993073"/>
    <lineage>
        <taxon>Bacteria</taxon>
        <taxon>Bacillati</taxon>
        <taxon>Actinomycetota</taxon>
        <taxon>Actinomycetes</taxon>
        <taxon>Micrococcales</taxon>
        <taxon>Microbacteriaceae</taxon>
        <taxon>Microbacterium</taxon>
    </lineage>
</organism>
<keyword evidence="3 5" id="KW-1133">Transmembrane helix</keyword>
<feature type="domain" description="RDD" evidence="6">
    <location>
        <begin position="40"/>
        <end position="167"/>
    </location>
</feature>
<dbReference type="Proteomes" id="UP000285970">
    <property type="component" value="Unassembled WGS sequence"/>
</dbReference>
<sequence length="282" mass="28962">MASPAASSPVPVSATARLDAASDETLTGEAVALDVQPLGFFLRAAGCLIDMVAGILLLIAGSLLLSVLVASGTIPDSAFRIGVIVLLVAVTVAIPTAVETLSRGRSLGRWAVGGRIVRVDGGAPGFRQALIRALAGVLELWFTLGGLAAIVGMFTPRAQRLGDLLAGTACERTRTRPLPTAAPGIPPGMEAWAAVADVSRLPDRLAARMAQFVRGADALEPAARARVAAGLADAVRPYVAPLPAADPETLVRAAAAVRRDREYRALILENERAAALTPTSGA</sequence>
<comment type="subcellular location">
    <subcellularLocation>
        <location evidence="1">Membrane</location>
        <topology evidence="1">Multi-pass membrane protein</topology>
    </subcellularLocation>
</comment>
<evidence type="ECO:0000256" key="3">
    <source>
        <dbReference type="ARBA" id="ARBA00022989"/>
    </source>
</evidence>
<feature type="transmembrane region" description="Helical" evidence="5">
    <location>
        <begin position="77"/>
        <end position="98"/>
    </location>
</feature>
<evidence type="ECO:0000313" key="7">
    <source>
        <dbReference type="EMBL" id="RWR22249.1"/>
    </source>
</evidence>
<name>A0A3S3MG12_9MICO</name>
<dbReference type="OrthoDB" id="9787732at2"/>
<dbReference type="InterPro" id="IPR010432">
    <property type="entry name" value="RDD"/>
</dbReference>
<evidence type="ECO:0000256" key="4">
    <source>
        <dbReference type="ARBA" id="ARBA00023136"/>
    </source>
</evidence>
<dbReference type="RefSeq" id="WP_128216622.1">
    <property type="nucleotide sequence ID" value="NZ_RBZY01000006.1"/>
</dbReference>
<comment type="caution">
    <text evidence="7">The sequence shown here is derived from an EMBL/GenBank/DDBJ whole genome shotgun (WGS) entry which is preliminary data.</text>
</comment>
<dbReference type="GO" id="GO:0016020">
    <property type="term" value="C:membrane"/>
    <property type="evidence" value="ECO:0007669"/>
    <property type="project" value="UniProtKB-SubCell"/>
</dbReference>
<accession>A0A3S3MG12</accession>